<keyword evidence="5" id="KW-0808">Transferase</keyword>
<name>G8BTL1_TETPH</name>
<feature type="transmembrane region" description="Helical" evidence="11">
    <location>
        <begin position="200"/>
        <end position="217"/>
    </location>
</feature>
<dbReference type="EC" id="2.4.1.-" evidence="11"/>
<feature type="transmembrane region" description="Helical" evidence="11">
    <location>
        <begin position="329"/>
        <end position="347"/>
    </location>
</feature>
<evidence type="ECO:0000313" key="14">
    <source>
        <dbReference type="Proteomes" id="UP000005666"/>
    </source>
</evidence>
<evidence type="ECO:0000313" key="13">
    <source>
        <dbReference type="EMBL" id="CCE63239.1"/>
    </source>
</evidence>
<keyword evidence="4 11" id="KW-0328">Glycosyltransferase</keyword>
<dbReference type="GO" id="GO:0005789">
    <property type="term" value="C:endoplasmic reticulum membrane"/>
    <property type="evidence" value="ECO:0007669"/>
    <property type="project" value="UniProtKB-SubCell"/>
</dbReference>
<evidence type="ECO:0000256" key="10">
    <source>
        <dbReference type="ARBA" id="ARBA00038466"/>
    </source>
</evidence>
<reference evidence="13 14" key="1">
    <citation type="journal article" date="2011" name="Proc. Natl. Acad. Sci. U.S.A.">
        <title>Evolutionary erosion of yeast sex chromosomes by mating-type switching accidents.</title>
        <authorList>
            <person name="Gordon J.L."/>
            <person name="Armisen D."/>
            <person name="Proux-Wera E."/>
            <person name="Oheigeartaigh S.S."/>
            <person name="Byrne K.P."/>
            <person name="Wolfe K.H."/>
        </authorList>
    </citation>
    <scope>NUCLEOTIDE SEQUENCE [LARGE SCALE GENOMIC DNA]</scope>
    <source>
        <strain evidence="14">ATCC 24235 / CBS 4417 / NBRC 1672 / NRRL Y-8282 / UCD 70-5</strain>
    </source>
</reference>
<keyword evidence="6 11" id="KW-0812">Transmembrane</keyword>
<keyword evidence="3" id="KW-0337">GPI-anchor biosynthesis</keyword>
<dbReference type="EMBL" id="HE612860">
    <property type="protein sequence ID" value="CCE63239.1"/>
    <property type="molecule type" value="Genomic_DNA"/>
</dbReference>
<feature type="transmembrane region" description="Helical" evidence="11">
    <location>
        <begin position="305"/>
        <end position="323"/>
    </location>
</feature>
<keyword evidence="12" id="KW-0732">Signal</keyword>
<feature type="transmembrane region" description="Helical" evidence="11">
    <location>
        <begin position="279"/>
        <end position="298"/>
    </location>
</feature>
<protein>
    <recommendedName>
        <fullName evidence="11">Mannosyltransferase</fullName>
        <ecNumber evidence="11">2.4.1.-</ecNumber>
    </recommendedName>
</protein>
<proteinExistence type="inferred from homology"/>
<dbReference type="PANTHER" id="PTHR22760:SF3">
    <property type="entry name" value="GPI MANNOSYLTRANSFERASE 4"/>
    <property type="match status" value="1"/>
</dbReference>
<comment type="pathway">
    <text evidence="2">Glycolipid biosynthesis; glycosylphosphatidylinositol-anchor biosynthesis.</text>
</comment>
<accession>G8BTL1</accession>
<organism evidence="13 14">
    <name type="scientific">Tetrapisispora phaffii (strain ATCC 24235 / CBS 4417 / NBRC 1672 / NRRL Y-8282 / UCD 70-5)</name>
    <name type="common">Yeast</name>
    <name type="synonym">Fabospora phaffii</name>
    <dbReference type="NCBI Taxonomy" id="1071381"/>
    <lineage>
        <taxon>Eukaryota</taxon>
        <taxon>Fungi</taxon>
        <taxon>Dikarya</taxon>
        <taxon>Ascomycota</taxon>
        <taxon>Saccharomycotina</taxon>
        <taxon>Saccharomycetes</taxon>
        <taxon>Saccharomycetales</taxon>
        <taxon>Saccharomycetaceae</taxon>
        <taxon>Tetrapisispora</taxon>
    </lineage>
</organism>
<dbReference type="KEGG" id="tpf:TPHA_0E01440"/>
<evidence type="ECO:0000256" key="2">
    <source>
        <dbReference type="ARBA" id="ARBA00004687"/>
    </source>
</evidence>
<keyword evidence="9 11" id="KW-0472">Membrane</keyword>
<sequence>MNWVYVSLIFLTIIISIQPSYIHPDEQFQSLQMLSYIFNKEKYLNLNVKKIIPWEFENQNSARSYFPLYVVYAPIYKFIKIFNITDSLEIFQLVRFYNLIIFLISCKITIVTIKKRLDDKTEQIDVHLFWMLILTSYVTTSFQSHTFSNSIETIILQLHLSILQTLIPRNQRDLSNKYKFALSLLHGTLISFGIFNRMTYPAFIFFPLIYMFFKYYTKSANNMLQLISTIFSFLITSAVIISIDSRLYESDSYVITPLNNLLYNLDKKNLLKHGLHARYTHIIINLPQMLGPMIYVLFKLKKQKINLLSLSILSGLTCLSLFEHQELRFLIPLYSIFCLYIVTNCNLKAIPNYKVVVKIWIIYNVIMTIVLGLLHQSGVLLSIQFLNKYYKQNITANIWWKTYSPPTWFYNDAHIVNSSTNIENGIEYNSAIDFELRKHHVIDLKGCSIELFNDTLHKLLTNQGDKNTTIQVVIPNSVKHRVEKISNNYNITQVYHTWFHLDLDHFDIEHPSSFYPGIGVYDFSL</sequence>
<evidence type="ECO:0000256" key="8">
    <source>
        <dbReference type="ARBA" id="ARBA00022989"/>
    </source>
</evidence>
<dbReference type="PANTHER" id="PTHR22760">
    <property type="entry name" value="GLYCOSYLTRANSFERASE"/>
    <property type="match status" value="1"/>
</dbReference>
<evidence type="ECO:0000256" key="11">
    <source>
        <dbReference type="RuleBase" id="RU363075"/>
    </source>
</evidence>
<evidence type="ECO:0000256" key="4">
    <source>
        <dbReference type="ARBA" id="ARBA00022676"/>
    </source>
</evidence>
<feature type="transmembrane region" description="Helical" evidence="11">
    <location>
        <begin position="224"/>
        <end position="243"/>
    </location>
</feature>
<feature type="chain" id="PRO_5003508696" description="Mannosyltransferase" evidence="12">
    <location>
        <begin position="20"/>
        <end position="525"/>
    </location>
</feature>
<dbReference type="STRING" id="1071381.G8BTL1"/>
<feature type="transmembrane region" description="Helical" evidence="11">
    <location>
        <begin position="96"/>
        <end position="113"/>
    </location>
</feature>
<dbReference type="InterPro" id="IPR005599">
    <property type="entry name" value="GPI_mannosylTrfase"/>
</dbReference>
<keyword evidence="8 11" id="KW-1133">Transmembrane helix</keyword>
<dbReference type="OMA" id="GIMHQNG"/>
<evidence type="ECO:0000256" key="5">
    <source>
        <dbReference type="ARBA" id="ARBA00022679"/>
    </source>
</evidence>
<evidence type="ECO:0000256" key="7">
    <source>
        <dbReference type="ARBA" id="ARBA00022824"/>
    </source>
</evidence>
<feature type="transmembrane region" description="Helical" evidence="11">
    <location>
        <begin position="359"/>
        <end position="383"/>
    </location>
</feature>
<dbReference type="RefSeq" id="XP_003685673.1">
    <property type="nucleotide sequence ID" value="XM_003685625.1"/>
</dbReference>
<dbReference type="Pfam" id="PF03901">
    <property type="entry name" value="Glyco_transf_22"/>
    <property type="match status" value="1"/>
</dbReference>
<dbReference type="GO" id="GO:0006276">
    <property type="term" value="P:plasmid maintenance"/>
    <property type="evidence" value="ECO:0007669"/>
    <property type="project" value="EnsemblFungi"/>
</dbReference>
<dbReference type="GO" id="GO:0000026">
    <property type="term" value="F:alpha-1,2-mannosyltransferase activity"/>
    <property type="evidence" value="ECO:0007669"/>
    <property type="project" value="EnsemblFungi"/>
</dbReference>
<evidence type="ECO:0000256" key="6">
    <source>
        <dbReference type="ARBA" id="ARBA00022692"/>
    </source>
</evidence>
<evidence type="ECO:0000256" key="9">
    <source>
        <dbReference type="ARBA" id="ARBA00023136"/>
    </source>
</evidence>
<evidence type="ECO:0000256" key="3">
    <source>
        <dbReference type="ARBA" id="ARBA00022502"/>
    </source>
</evidence>
<dbReference type="HOGENOM" id="CLU_022957_1_1_1"/>
<evidence type="ECO:0000256" key="12">
    <source>
        <dbReference type="SAM" id="SignalP"/>
    </source>
</evidence>
<evidence type="ECO:0000256" key="1">
    <source>
        <dbReference type="ARBA" id="ARBA00004477"/>
    </source>
</evidence>
<dbReference type="GO" id="GO:0006506">
    <property type="term" value="P:GPI anchor biosynthetic process"/>
    <property type="evidence" value="ECO:0007669"/>
    <property type="project" value="UniProtKB-KW"/>
</dbReference>
<feature type="signal peptide" evidence="12">
    <location>
        <begin position="1"/>
        <end position="19"/>
    </location>
</feature>
<keyword evidence="14" id="KW-1185">Reference proteome</keyword>
<dbReference type="GeneID" id="11531449"/>
<comment type="similarity">
    <text evidence="10">Belongs to the glycosyltransferase 22 family. PIGZ subfamily.</text>
</comment>
<keyword evidence="7 11" id="KW-0256">Endoplasmic reticulum</keyword>
<dbReference type="eggNOG" id="KOG4123">
    <property type="taxonomic scope" value="Eukaryota"/>
</dbReference>
<gene>
    <name evidence="13" type="primary">TPHA0E01440</name>
    <name evidence="13" type="ordered locus">TPHA_0E01440</name>
</gene>
<dbReference type="AlphaFoldDB" id="G8BTL1"/>
<dbReference type="OrthoDB" id="10066429at2759"/>
<comment type="subcellular location">
    <subcellularLocation>
        <location evidence="1 11">Endoplasmic reticulum membrane</location>
        <topology evidence="1 11">Multi-pass membrane protein</topology>
    </subcellularLocation>
</comment>
<dbReference type="Proteomes" id="UP000005666">
    <property type="component" value="Chromosome 5"/>
</dbReference>